<feature type="binding site" evidence="8">
    <location>
        <position position="74"/>
    </location>
    <ligand>
        <name>substrate</name>
    </ligand>
</feature>
<comment type="function">
    <text evidence="8">Catalyzes a trans-dehydration via an enolate intermediate.</text>
</comment>
<feature type="active site" description="Proton donor" evidence="8">
    <location>
        <position position="100"/>
    </location>
</feature>
<evidence type="ECO:0000256" key="1">
    <source>
        <dbReference type="ARBA" id="ARBA00001864"/>
    </source>
</evidence>
<dbReference type="NCBIfam" id="NF003805">
    <property type="entry name" value="PRK05395.1-2"/>
    <property type="match status" value="1"/>
</dbReference>
<protein>
    <recommendedName>
        <fullName evidence="5 8">3-dehydroquinate dehydratase</fullName>
        <shortName evidence="8">3-dehydroquinase</shortName>
        <ecNumber evidence="5 8">4.2.1.10</ecNumber>
    </recommendedName>
    <alternativeName>
        <fullName evidence="8">Type II DHQase</fullName>
    </alternativeName>
</protein>
<dbReference type="InterPro" id="IPR001874">
    <property type="entry name" value="DHquinase_II"/>
</dbReference>
<feature type="active site" description="Proton acceptor" evidence="8">
    <location>
        <position position="23"/>
    </location>
</feature>
<dbReference type="PANTHER" id="PTHR21272">
    <property type="entry name" value="CATABOLIC 3-DEHYDROQUINASE"/>
    <property type="match status" value="1"/>
</dbReference>
<dbReference type="InterPro" id="IPR036441">
    <property type="entry name" value="DHquinase_II_sf"/>
</dbReference>
<dbReference type="HAMAP" id="MF_00169">
    <property type="entry name" value="AroQ"/>
    <property type="match status" value="1"/>
</dbReference>
<keyword evidence="10" id="KW-1185">Reference proteome</keyword>
<dbReference type="EMBL" id="JBHTMK010000008">
    <property type="protein sequence ID" value="MFD1365242.1"/>
    <property type="molecule type" value="Genomic_DNA"/>
</dbReference>
<dbReference type="SUPFAM" id="SSF52304">
    <property type="entry name" value="Type II 3-dehydroquinate dehydratase"/>
    <property type="match status" value="1"/>
</dbReference>
<accession>A0ABW4A3N4</accession>
<comment type="pathway">
    <text evidence="2 8">Metabolic intermediate biosynthesis; chorismate biosynthesis; chorismate from D-erythrose 4-phosphate and phosphoenolpyruvate: step 3/7.</text>
</comment>
<evidence type="ECO:0000256" key="7">
    <source>
        <dbReference type="ARBA" id="ARBA00023239"/>
    </source>
</evidence>
<feature type="binding site" evidence="8">
    <location>
        <begin position="101"/>
        <end position="102"/>
    </location>
    <ligand>
        <name>substrate</name>
    </ligand>
</feature>
<evidence type="ECO:0000313" key="9">
    <source>
        <dbReference type="EMBL" id="MFD1365242.1"/>
    </source>
</evidence>
<dbReference type="Proteomes" id="UP001597183">
    <property type="component" value="Unassembled WGS sequence"/>
</dbReference>
<organism evidence="9 10">
    <name type="scientific">Actinoplanes sichuanensis</name>
    <dbReference type="NCBI Taxonomy" id="512349"/>
    <lineage>
        <taxon>Bacteria</taxon>
        <taxon>Bacillati</taxon>
        <taxon>Actinomycetota</taxon>
        <taxon>Actinomycetes</taxon>
        <taxon>Micromonosporales</taxon>
        <taxon>Micromonosporaceae</taxon>
        <taxon>Actinoplanes</taxon>
    </lineage>
</organism>
<name>A0ABW4A3N4_9ACTN</name>
<dbReference type="PANTHER" id="PTHR21272:SF3">
    <property type="entry name" value="CATABOLIC 3-DEHYDROQUINASE"/>
    <property type="match status" value="1"/>
</dbReference>
<dbReference type="CDD" id="cd00466">
    <property type="entry name" value="DHQase_II"/>
    <property type="match status" value="1"/>
</dbReference>
<comment type="caution">
    <text evidence="9">The sequence shown here is derived from an EMBL/GenBank/DDBJ whole genome shotgun (WGS) entry which is preliminary data.</text>
</comment>
<feature type="site" description="Transition state stabilizer" evidence="8">
    <location>
        <position position="18"/>
    </location>
</feature>
<proteinExistence type="inferred from homology"/>
<comment type="caution">
    <text evidence="8">Lacks conserved residue(s) required for the propagation of feature annotation.</text>
</comment>
<keyword evidence="7 8" id="KW-0456">Lyase</keyword>
<dbReference type="PROSITE" id="PS01029">
    <property type="entry name" value="DEHYDROQUINASE_II"/>
    <property type="match status" value="1"/>
</dbReference>
<reference evidence="10" key="1">
    <citation type="journal article" date="2019" name="Int. J. Syst. Evol. Microbiol.">
        <title>The Global Catalogue of Microorganisms (GCM) 10K type strain sequencing project: providing services to taxonomists for standard genome sequencing and annotation.</title>
        <authorList>
            <consortium name="The Broad Institute Genomics Platform"/>
            <consortium name="The Broad Institute Genome Sequencing Center for Infectious Disease"/>
            <person name="Wu L."/>
            <person name="Ma J."/>
        </authorList>
    </citation>
    <scope>NUCLEOTIDE SEQUENCE [LARGE SCALE GENOMIC DNA]</scope>
    <source>
        <strain evidence="10">CCM 7526</strain>
    </source>
</reference>
<comment type="catalytic activity">
    <reaction evidence="1 8">
        <text>3-dehydroquinate = 3-dehydroshikimate + H2O</text>
        <dbReference type="Rhea" id="RHEA:21096"/>
        <dbReference type="ChEBI" id="CHEBI:15377"/>
        <dbReference type="ChEBI" id="CHEBI:16630"/>
        <dbReference type="ChEBI" id="CHEBI:32364"/>
        <dbReference type="EC" id="4.2.1.10"/>
    </reaction>
</comment>
<feature type="binding site" evidence="8">
    <location>
        <position position="87"/>
    </location>
    <ligand>
        <name>substrate</name>
    </ligand>
</feature>
<dbReference type="NCBIfam" id="NF003807">
    <property type="entry name" value="PRK05395.1-4"/>
    <property type="match status" value="1"/>
</dbReference>
<dbReference type="EC" id="4.2.1.10" evidence="5 8"/>
<comment type="similarity">
    <text evidence="3 8">Belongs to the type-II 3-dehydroquinase family.</text>
</comment>
<dbReference type="Pfam" id="PF01220">
    <property type="entry name" value="DHquinase_II"/>
    <property type="match status" value="1"/>
</dbReference>
<evidence type="ECO:0000256" key="5">
    <source>
        <dbReference type="ARBA" id="ARBA00012060"/>
    </source>
</evidence>
<sequence>MRRLSILNGPNLNMLGRREPDLYGRVTLAQIETRCRALAGEMDFELFFGQSNAEAQLIDWVHQAVDGDAAVIINPAGFTTRSVALYDALRMVRQPVVEVHLTNVFAREPLYRRLLTAAAATGLLAGFGAEVYELAMRGLAGRVWCEPGSSAAAESHVTM</sequence>
<dbReference type="NCBIfam" id="NF003806">
    <property type="entry name" value="PRK05395.1-3"/>
    <property type="match status" value="1"/>
</dbReference>
<evidence type="ECO:0000256" key="4">
    <source>
        <dbReference type="ARBA" id="ARBA00011193"/>
    </source>
</evidence>
<keyword evidence="6 8" id="KW-0057">Aromatic amino acid biosynthesis</keyword>
<dbReference type="GO" id="GO:0003855">
    <property type="term" value="F:3-dehydroquinate dehydratase activity"/>
    <property type="evidence" value="ECO:0007669"/>
    <property type="project" value="UniProtKB-EC"/>
</dbReference>
<evidence type="ECO:0000256" key="2">
    <source>
        <dbReference type="ARBA" id="ARBA00004902"/>
    </source>
</evidence>
<dbReference type="PIRSF" id="PIRSF001399">
    <property type="entry name" value="DHquinase_II"/>
    <property type="match status" value="1"/>
</dbReference>
<evidence type="ECO:0000256" key="6">
    <source>
        <dbReference type="ARBA" id="ARBA00023141"/>
    </source>
</evidence>
<dbReference type="InterPro" id="IPR018509">
    <property type="entry name" value="DHquinase_II_CS"/>
</dbReference>
<dbReference type="RefSeq" id="WP_317795478.1">
    <property type="nucleotide sequence ID" value="NZ_AP028461.1"/>
</dbReference>
<gene>
    <name evidence="8" type="primary">aroQ</name>
    <name evidence="9" type="ORF">ACFQ5G_07800</name>
</gene>
<keyword evidence="8" id="KW-0028">Amino-acid biosynthesis</keyword>
<evidence type="ECO:0000256" key="8">
    <source>
        <dbReference type="HAMAP-Rule" id="MF_00169"/>
    </source>
</evidence>
<evidence type="ECO:0000256" key="3">
    <source>
        <dbReference type="ARBA" id="ARBA00011037"/>
    </source>
</evidence>
<dbReference type="Gene3D" id="3.40.50.9100">
    <property type="entry name" value="Dehydroquinase, class II"/>
    <property type="match status" value="1"/>
</dbReference>
<comment type="subunit">
    <text evidence="4 8">Homododecamer.</text>
</comment>
<evidence type="ECO:0000313" key="10">
    <source>
        <dbReference type="Proteomes" id="UP001597183"/>
    </source>
</evidence>